<reference evidence="3 4" key="1">
    <citation type="journal article" date="2007" name="Nature">
        <title>Genome of the marsupial Monodelphis domestica reveals innovation in non-coding sequences.</title>
        <authorList>
            <person name="Mikkelsen T.S."/>
            <person name="Wakefield M.J."/>
            <person name="Aken B."/>
            <person name="Amemiya C.T."/>
            <person name="Chang J.L."/>
            <person name="Duke S."/>
            <person name="Garber M."/>
            <person name="Gentles A.J."/>
            <person name="Goodstadt L."/>
            <person name="Heger A."/>
            <person name="Jurka J."/>
            <person name="Kamal M."/>
            <person name="Mauceli E."/>
            <person name="Searle S.M."/>
            <person name="Sharpe T."/>
            <person name="Baker M.L."/>
            <person name="Batzer M.A."/>
            <person name="Benos P.V."/>
            <person name="Belov K."/>
            <person name="Clamp M."/>
            <person name="Cook A."/>
            <person name="Cuff J."/>
            <person name="Das R."/>
            <person name="Davidow L."/>
            <person name="Deakin J.E."/>
            <person name="Fazzari M.J."/>
            <person name="Glass J.L."/>
            <person name="Grabherr M."/>
            <person name="Greally J.M."/>
            <person name="Gu W."/>
            <person name="Hore T.A."/>
            <person name="Huttley G.A."/>
            <person name="Kleber M."/>
            <person name="Jirtle R.L."/>
            <person name="Koina E."/>
            <person name="Lee J.T."/>
            <person name="Mahony S."/>
            <person name="Marra M.A."/>
            <person name="Miller R.D."/>
            <person name="Nicholls R.D."/>
            <person name="Oda M."/>
            <person name="Papenfuss A.T."/>
            <person name="Parra Z.E."/>
            <person name="Pollock D.D."/>
            <person name="Ray D.A."/>
            <person name="Schein J.E."/>
            <person name="Speed T.P."/>
            <person name="Thompson K."/>
            <person name="VandeBerg J.L."/>
            <person name="Wade C.M."/>
            <person name="Walker J.A."/>
            <person name="Waters P.D."/>
            <person name="Webber C."/>
            <person name="Weidman J.R."/>
            <person name="Xie X."/>
            <person name="Zody M.C."/>
            <person name="Baldwin J."/>
            <person name="Abdouelleil A."/>
            <person name="Abdulkadir J."/>
            <person name="Abebe A."/>
            <person name="Abera B."/>
            <person name="Abreu J."/>
            <person name="Acer S.C."/>
            <person name="Aftuck L."/>
            <person name="Alexander A."/>
            <person name="An P."/>
            <person name="Anderson E."/>
            <person name="Anderson S."/>
            <person name="Arachi H."/>
            <person name="Azer M."/>
            <person name="Bachantsang P."/>
            <person name="Barry A."/>
            <person name="Bayul T."/>
            <person name="Berlin A."/>
            <person name="Bessette D."/>
            <person name="Bloom T."/>
            <person name="Bloom T."/>
            <person name="Boguslavskiy L."/>
            <person name="Bonnet C."/>
            <person name="Boukhgalter B."/>
            <person name="Bourzgui I."/>
            <person name="Brown A."/>
            <person name="Cahill P."/>
            <person name="Channer S."/>
            <person name="Cheshatsang Y."/>
            <person name="Chuda L."/>
            <person name="Citroen M."/>
            <person name="Collymore A."/>
            <person name="Cooke P."/>
            <person name="Costello M."/>
            <person name="D'Aco K."/>
            <person name="Daza R."/>
            <person name="De Haan G."/>
            <person name="DeGray S."/>
            <person name="DeMaso C."/>
            <person name="Dhargay N."/>
            <person name="Dooley K."/>
            <person name="Dooley E."/>
            <person name="Doricent M."/>
            <person name="Dorje P."/>
            <person name="Dorjee K."/>
            <person name="Dupes A."/>
            <person name="Elong R."/>
            <person name="Falk J."/>
            <person name="Farina A."/>
            <person name="Faro S."/>
            <person name="Ferguson D."/>
            <person name="Fisher S."/>
            <person name="Foley C.D."/>
            <person name="Franke A."/>
            <person name="Friedrich D."/>
            <person name="Gadbois L."/>
            <person name="Gearin G."/>
            <person name="Gearin C.R."/>
            <person name="Giannoukos G."/>
            <person name="Goode T."/>
            <person name="Graham J."/>
            <person name="Grandbois E."/>
            <person name="Grewal S."/>
            <person name="Gyaltsen K."/>
            <person name="Hafez N."/>
            <person name="Hagos B."/>
            <person name="Hall J."/>
            <person name="Henson C."/>
            <person name="Hollinger A."/>
            <person name="Honan T."/>
            <person name="Huard M.D."/>
            <person name="Hughes L."/>
            <person name="Hurhula B."/>
            <person name="Husby M.E."/>
            <person name="Kamat A."/>
            <person name="Kanga B."/>
            <person name="Kashin S."/>
            <person name="Khazanovich D."/>
            <person name="Kisner P."/>
            <person name="Lance K."/>
            <person name="Lara M."/>
            <person name="Lee W."/>
            <person name="Lennon N."/>
            <person name="Letendre F."/>
            <person name="LeVine R."/>
            <person name="Lipovsky A."/>
            <person name="Liu X."/>
            <person name="Liu J."/>
            <person name="Liu S."/>
            <person name="Lokyitsang T."/>
            <person name="Lokyitsang Y."/>
            <person name="Lubonja R."/>
            <person name="Lui A."/>
            <person name="MacDonald P."/>
            <person name="Magnisalis V."/>
            <person name="Maru K."/>
            <person name="Matthews C."/>
            <person name="McCusker W."/>
            <person name="McDonough S."/>
            <person name="Mehta T."/>
            <person name="Meldrim J."/>
            <person name="Meneus L."/>
            <person name="Mihai O."/>
            <person name="Mihalev A."/>
            <person name="Mihova T."/>
            <person name="Mittelman R."/>
            <person name="Mlenga V."/>
            <person name="Montmayeur A."/>
            <person name="Mulrain L."/>
            <person name="Navidi A."/>
            <person name="Naylor J."/>
            <person name="Negash T."/>
            <person name="Nguyen T."/>
            <person name="Nguyen N."/>
            <person name="Nicol R."/>
            <person name="Norbu C."/>
            <person name="Norbu N."/>
            <person name="Novod N."/>
            <person name="O'Neill B."/>
            <person name="Osman S."/>
            <person name="Markiewicz E."/>
            <person name="Oyono O.L."/>
            <person name="Patti C."/>
            <person name="Phunkhang P."/>
            <person name="Pierre F."/>
            <person name="Priest M."/>
            <person name="Raghuraman S."/>
            <person name="Rege F."/>
            <person name="Reyes R."/>
            <person name="Rise C."/>
            <person name="Rogov P."/>
            <person name="Ross K."/>
            <person name="Ryan E."/>
            <person name="Settipalli S."/>
            <person name="Shea T."/>
            <person name="Sherpa N."/>
            <person name="Shi L."/>
            <person name="Shih D."/>
            <person name="Sparrow T."/>
            <person name="Spaulding J."/>
            <person name="Stalker J."/>
            <person name="Stange-Thomann N."/>
            <person name="Stavropoulos S."/>
            <person name="Stone C."/>
            <person name="Strader C."/>
            <person name="Tesfaye S."/>
            <person name="Thomson T."/>
            <person name="Thoulutsang Y."/>
            <person name="Thoulutsang D."/>
            <person name="Topham K."/>
            <person name="Topping I."/>
            <person name="Tsamla T."/>
            <person name="Vassiliev H."/>
            <person name="Vo A."/>
            <person name="Wangchuk T."/>
            <person name="Wangdi T."/>
            <person name="Weiand M."/>
            <person name="Wilkinson J."/>
            <person name="Wilson A."/>
            <person name="Yadav S."/>
            <person name="Young G."/>
            <person name="Yu Q."/>
            <person name="Zembek L."/>
            <person name="Zhong D."/>
            <person name="Zimmer A."/>
            <person name="Zwirko Z."/>
            <person name="Jaffe D.B."/>
            <person name="Alvarez P."/>
            <person name="Brockman W."/>
            <person name="Butler J."/>
            <person name="Chin C."/>
            <person name="Gnerre S."/>
            <person name="MacCallum I."/>
            <person name="Graves J.A."/>
            <person name="Ponting C.P."/>
            <person name="Breen M."/>
            <person name="Samollow P.B."/>
            <person name="Lander E.S."/>
            <person name="Lindblad-Toh K."/>
        </authorList>
    </citation>
    <scope>NUCLEOTIDE SEQUENCE [LARGE SCALE GENOMIC DNA]</scope>
</reference>
<dbReference type="GO" id="GO:0042007">
    <property type="term" value="F:interleukin-18 binding"/>
    <property type="evidence" value="ECO:0007669"/>
    <property type="project" value="InterPro"/>
</dbReference>
<feature type="region of interest" description="Disordered" evidence="1">
    <location>
        <begin position="1"/>
        <end position="38"/>
    </location>
</feature>
<proteinExistence type="predicted"/>
<feature type="domain" description="Interleukin-18-binding protein-like" evidence="2">
    <location>
        <begin position="78"/>
        <end position="165"/>
    </location>
</feature>
<dbReference type="STRING" id="13616.ENSMODP00000056105"/>
<evidence type="ECO:0000313" key="4">
    <source>
        <dbReference type="Proteomes" id="UP000002280"/>
    </source>
</evidence>
<protein>
    <recommendedName>
        <fullName evidence="2">Interleukin-18-binding protein-like domain-containing protein</fullName>
    </recommendedName>
</protein>
<dbReference type="AlphaFoldDB" id="A0A5F8H816"/>
<dbReference type="Gene3D" id="2.60.40.10">
    <property type="entry name" value="Immunoglobulins"/>
    <property type="match status" value="1"/>
</dbReference>
<reference evidence="3" key="3">
    <citation type="submission" date="2025-09" db="UniProtKB">
        <authorList>
            <consortium name="Ensembl"/>
        </authorList>
    </citation>
    <scope>IDENTIFICATION</scope>
</reference>
<accession>A0A5F8H816</accession>
<evidence type="ECO:0000313" key="3">
    <source>
        <dbReference type="Ensembl" id="ENSMODP00000056105.1"/>
    </source>
</evidence>
<dbReference type="Proteomes" id="UP000002280">
    <property type="component" value="Chromosome 4"/>
</dbReference>
<dbReference type="InterPro" id="IPR039681">
    <property type="entry name" value="IL18BP"/>
</dbReference>
<dbReference type="Pfam" id="PF22009">
    <property type="entry name" value="YLDV-IL18BP-like"/>
    <property type="match status" value="1"/>
</dbReference>
<feature type="compositionally biased region" description="Low complexity" evidence="1">
    <location>
        <begin position="22"/>
        <end position="37"/>
    </location>
</feature>
<evidence type="ECO:0000256" key="1">
    <source>
        <dbReference type="SAM" id="MobiDB-lite"/>
    </source>
</evidence>
<evidence type="ECO:0000259" key="2">
    <source>
        <dbReference type="Pfam" id="PF22009"/>
    </source>
</evidence>
<dbReference type="FunCoup" id="A0A5F8H816">
    <property type="interactions" value="48"/>
</dbReference>
<dbReference type="PANTHER" id="PTHR14292:SF2">
    <property type="entry name" value="INTERLEUKIN-18-BINDING PROTEIN"/>
    <property type="match status" value="1"/>
</dbReference>
<dbReference type="InterPro" id="IPR055139">
    <property type="entry name" value="IL18BP-like_dom"/>
</dbReference>
<reference evidence="3" key="2">
    <citation type="submission" date="2025-08" db="UniProtKB">
        <authorList>
            <consortium name="Ensembl"/>
        </authorList>
    </citation>
    <scope>IDENTIFICATION</scope>
</reference>
<dbReference type="PANTHER" id="PTHR14292">
    <property type="entry name" value="INTERLEUKIN-18-BINDING PROTEIN"/>
    <property type="match status" value="1"/>
</dbReference>
<dbReference type="Bgee" id="ENSMODG00000045146">
    <property type="expression patterns" value="Expressed in lung and 17 other cell types or tissues"/>
</dbReference>
<dbReference type="Ensembl" id="ENSMODT00000064590.1">
    <property type="protein sequence ID" value="ENSMODP00000056105.1"/>
    <property type="gene ID" value="ENSMODG00000045146.1"/>
</dbReference>
<dbReference type="InterPro" id="IPR013783">
    <property type="entry name" value="Ig-like_fold"/>
</dbReference>
<sequence>MRRRAGKTPSNWRAPRGHRASPEPVVPQAQQPFQAEQRAWAGVAARGSTQMSPPVADAVEARAVPGLRTLCCPLSDGPLTLTCRGCSPFPHSSIMYWLGNHSFIEDLPGALHESQTRQPENPMTWLPRDPMLEELNPQLTAATNFSCVPMDPAPLTQRHILLAQLQVRGRRPVQEEERLFCIELSASLGSPKSN</sequence>
<organism evidence="3 4">
    <name type="scientific">Monodelphis domestica</name>
    <name type="common">Gray short-tailed opossum</name>
    <dbReference type="NCBI Taxonomy" id="13616"/>
    <lineage>
        <taxon>Eukaryota</taxon>
        <taxon>Metazoa</taxon>
        <taxon>Chordata</taxon>
        <taxon>Craniata</taxon>
        <taxon>Vertebrata</taxon>
        <taxon>Euteleostomi</taxon>
        <taxon>Mammalia</taxon>
        <taxon>Metatheria</taxon>
        <taxon>Didelphimorphia</taxon>
        <taxon>Didelphidae</taxon>
        <taxon>Monodelphis</taxon>
    </lineage>
</organism>
<name>A0A5F8H816_MONDO</name>
<dbReference type="InParanoid" id="A0A5F8H816"/>
<keyword evidence="4" id="KW-1185">Reference proteome</keyword>